<dbReference type="EMBL" id="PJQM01001343">
    <property type="protein sequence ID" value="RCI02565.1"/>
    <property type="molecule type" value="Genomic_DNA"/>
</dbReference>
<reference evidence="2 3" key="1">
    <citation type="journal article" date="2018" name="G3 (Bethesda)">
        <title>Phylogenetic and Phylogenomic Definition of Rhizopus Species.</title>
        <authorList>
            <person name="Gryganskyi A.P."/>
            <person name="Golan J."/>
            <person name="Dolatabadi S."/>
            <person name="Mondo S."/>
            <person name="Robb S."/>
            <person name="Idnurm A."/>
            <person name="Muszewska A."/>
            <person name="Steczkiewicz K."/>
            <person name="Masonjones S."/>
            <person name="Liao H.L."/>
            <person name="Gajdeczka M.T."/>
            <person name="Anike F."/>
            <person name="Vuek A."/>
            <person name="Anishchenko I.M."/>
            <person name="Voigt K."/>
            <person name="de Hoog G.S."/>
            <person name="Smith M.E."/>
            <person name="Heitman J."/>
            <person name="Vilgalys R."/>
            <person name="Stajich J.E."/>
        </authorList>
    </citation>
    <scope>NUCLEOTIDE SEQUENCE [LARGE SCALE GENOMIC DNA]</scope>
    <source>
        <strain evidence="2 3">LSU 92-RS-03</strain>
    </source>
</reference>
<dbReference type="PANTHER" id="PTHR10845">
    <property type="entry name" value="REGULATOR OF G PROTEIN SIGNALING"/>
    <property type="match status" value="1"/>
</dbReference>
<gene>
    <name evidence="2" type="primary">RGS13</name>
    <name evidence="2" type="ORF">CU098_009326</name>
</gene>
<evidence type="ECO:0000259" key="1">
    <source>
        <dbReference type="PROSITE" id="PS50132"/>
    </source>
</evidence>
<dbReference type="SMART" id="SM00315">
    <property type="entry name" value="RGS"/>
    <property type="match status" value="1"/>
</dbReference>
<protein>
    <submittedName>
        <fullName evidence="2">Regulator of G-protein signaling</fullName>
    </submittedName>
</protein>
<dbReference type="InterPro" id="IPR016137">
    <property type="entry name" value="RGS"/>
</dbReference>
<dbReference type="CDD" id="cd07440">
    <property type="entry name" value="RGS"/>
    <property type="match status" value="1"/>
</dbReference>
<comment type="caution">
    <text evidence="2">The sequence shown here is derived from an EMBL/GenBank/DDBJ whole genome shotgun (WGS) entry which is preliminary data.</text>
</comment>
<name>A0A367KK07_RHIST</name>
<dbReference type="PROSITE" id="PS50132">
    <property type="entry name" value="RGS"/>
    <property type="match status" value="1"/>
</dbReference>
<sequence length="228" mass="26973">MTSLLSYNLMPSVDGHALYKLKTTRSSKKIERFFGEDAPHDICIAEIKKQGLKAILQSKYPLCYFLYHLLEEYSSENLFFFIELEQYDSFQYDSKQQQIATAQHIFKTYVAKNSIFELNLEDKVSREVTQALEQNKTTCFDSAKRAVYALLETSFMRFRISELFEVMVKECGELTTEYKEETKKAAIHRLIDYLTRFNKTHSPKRYELMETMIHEFCDTYIRTLNLDN</sequence>
<keyword evidence="3" id="KW-1185">Reference proteome</keyword>
<dbReference type="Gene3D" id="1.10.167.10">
    <property type="entry name" value="Regulator of G-protein Signalling 4, domain 2"/>
    <property type="match status" value="1"/>
</dbReference>
<dbReference type="PANTHER" id="PTHR10845:SF192">
    <property type="entry name" value="DOUBLE HIT, ISOFORM B"/>
    <property type="match status" value="1"/>
</dbReference>
<evidence type="ECO:0000313" key="3">
    <source>
        <dbReference type="Proteomes" id="UP000253551"/>
    </source>
</evidence>
<dbReference type="InterPro" id="IPR036305">
    <property type="entry name" value="RGS_sf"/>
</dbReference>
<dbReference type="STRING" id="4846.A0A367KK07"/>
<dbReference type="SUPFAM" id="SSF48097">
    <property type="entry name" value="Regulator of G-protein signaling, RGS"/>
    <property type="match status" value="1"/>
</dbReference>
<organism evidence="2 3">
    <name type="scientific">Rhizopus stolonifer</name>
    <name type="common">Rhizopus nigricans</name>
    <dbReference type="NCBI Taxonomy" id="4846"/>
    <lineage>
        <taxon>Eukaryota</taxon>
        <taxon>Fungi</taxon>
        <taxon>Fungi incertae sedis</taxon>
        <taxon>Mucoromycota</taxon>
        <taxon>Mucoromycotina</taxon>
        <taxon>Mucoromycetes</taxon>
        <taxon>Mucorales</taxon>
        <taxon>Mucorineae</taxon>
        <taxon>Rhizopodaceae</taxon>
        <taxon>Rhizopus</taxon>
    </lineage>
</organism>
<feature type="domain" description="RGS" evidence="1">
    <location>
        <begin position="51"/>
        <end position="152"/>
    </location>
</feature>
<dbReference type="Pfam" id="PF00615">
    <property type="entry name" value="RGS"/>
    <property type="match status" value="1"/>
</dbReference>
<dbReference type="InterPro" id="IPR044926">
    <property type="entry name" value="RGS_subdomain_2"/>
</dbReference>
<dbReference type="OrthoDB" id="196547at2759"/>
<proteinExistence type="predicted"/>
<dbReference type="AlphaFoldDB" id="A0A367KK07"/>
<accession>A0A367KK07</accession>
<evidence type="ECO:0000313" key="2">
    <source>
        <dbReference type="EMBL" id="RCI02565.1"/>
    </source>
</evidence>
<dbReference type="Proteomes" id="UP000253551">
    <property type="component" value="Unassembled WGS sequence"/>
</dbReference>